<evidence type="ECO:0000256" key="2">
    <source>
        <dbReference type="ARBA" id="ARBA00008017"/>
    </source>
</evidence>
<protein>
    <recommendedName>
        <fullName evidence="13">Mechanosensitive ion channel family protein</fullName>
    </recommendedName>
</protein>
<evidence type="ECO:0000256" key="6">
    <source>
        <dbReference type="ARBA" id="ARBA00023136"/>
    </source>
</evidence>
<keyword evidence="5 8" id="KW-1133">Transmembrane helix</keyword>
<keyword evidence="6 8" id="KW-0472">Membrane</keyword>
<evidence type="ECO:0000259" key="9">
    <source>
        <dbReference type="Pfam" id="PF00924"/>
    </source>
</evidence>
<evidence type="ECO:0000256" key="1">
    <source>
        <dbReference type="ARBA" id="ARBA00004651"/>
    </source>
</evidence>
<dbReference type="InterPro" id="IPR011066">
    <property type="entry name" value="MscS_channel_C_sf"/>
</dbReference>
<evidence type="ECO:0000256" key="8">
    <source>
        <dbReference type="SAM" id="Phobius"/>
    </source>
</evidence>
<dbReference type="SUPFAM" id="SSF82861">
    <property type="entry name" value="Mechanosensitive channel protein MscS (YggB), transmembrane region"/>
    <property type="match status" value="1"/>
</dbReference>
<keyword evidence="4 8" id="KW-0812">Transmembrane</keyword>
<feature type="transmembrane region" description="Helical" evidence="8">
    <location>
        <begin position="86"/>
        <end position="105"/>
    </location>
</feature>
<evidence type="ECO:0000256" key="4">
    <source>
        <dbReference type="ARBA" id="ARBA00022692"/>
    </source>
</evidence>
<dbReference type="PANTHER" id="PTHR30221">
    <property type="entry name" value="SMALL-CONDUCTANCE MECHANOSENSITIVE CHANNEL"/>
    <property type="match status" value="1"/>
</dbReference>
<evidence type="ECO:0008006" key="13">
    <source>
        <dbReference type="Google" id="ProtNLM"/>
    </source>
</evidence>
<feature type="transmembrane region" description="Helical" evidence="8">
    <location>
        <begin position="12"/>
        <end position="35"/>
    </location>
</feature>
<dbReference type="InterPro" id="IPR011014">
    <property type="entry name" value="MscS_channel_TM-2"/>
</dbReference>
<dbReference type="Pfam" id="PF21082">
    <property type="entry name" value="MS_channel_3rd"/>
    <property type="match status" value="1"/>
</dbReference>
<comment type="caution">
    <text evidence="11">The sequence shown here is derived from an EMBL/GenBank/DDBJ whole genome shotgun (WGS) entry which is preliminary data.</text>
</comment>
<keyword evidence="12" id="KW-1185">Reference proteome</keyword>
<dbReference type="Gene3D" id="1.10.287.1260">
    <property type="match status" value="1"/>
</dbReference>
<dbReference type="InterPro" id="IPR045275">
    <property type="entry name" value="MscS_archaea/bacteria_type"/>
</dbReference>
<evidence type="ECO:0000313" key="12">
    <source>
        <dbReference type="Proteomes" id="UP001500454"/>
    </source>
</evidence>
<dbReference type="Gene3D" id="3.30.70.100">
    <property type="match status" value="1"/>
</dbReference>
<evidence type="ECO:0000259" key="10">
    <source>
        <dbReference type="Pfam" id="PF21082"/>
    </source>
</evidence>
<dbReference type="RefSeq" id="WP_345223841.1">
    <property type="nucleotide sequence ID" value="NZ_BAABHA010000004.1"/>
</dbReference>
<dbReference type="SUPFAM" id="SSF82689">
    <property type="entry name" value="Mechanosensitive channel protein MscS (YggB), C-terminal domain"/>
    <property type="match status" value="1"/>
</dbReference>
<evidence type="ECO:0000256" key="7">
    <source>
        <dbReference type="SAM" id="MobiDB-lite"/>
    </source>
</evidence>
<reference evidence="12" key="1">
    <citation type="journal article" date="2019" name="Int. J. Syst. Evol. Microbiol.">
        <title>The Global Catalogue of Microorganisms (GCM) 10K type strain sequencing project: providing services to taxonomists for standard genome sequencing and annotation.</title>
        <authorList>
            <consortium name="The Broad Institute Genomics Platform"/>
            <consortium name="The Broad Institute Genome Sequencing Center for Infectious Disease"/>
            <person name="Wu L."/>
            <person name="Ma J."/>
        </authorList>
    </citation>
    <scope>NUCLEOTIDE SEQUENCE [LARGE SCALE GENOMIC DNA]</scope>
    <source>
        <strain evidence="12">JCM 17924</strain>
    </source>
</reference>
<evidence type="ECO:0000313" key="11">
    <source>
        <dbReference type="EMBL" id="GAA4381153.1"/>
    </source>
</evidence>
<sequence>MFEEITTVINSYWRQFLFALPRLLAAAVLLAVVWIGAARLRTWLAARLRQHSDDPLLTDFLTQVGRWLLMGLGLMLALNILGLSGVVGGLLAGAGISAFIVGFAFKDIAENFLAGILLAFNRPFRVNDTIQIKDLFGRVTKLNLRSTDILTFDGRDISIPNAIVLKEPLINFTRNGFIRQDFTVGVDYDDDAEAAIALLLEQVRQEPEVSQQKGREPFAVIDELAASTVNVKVFFWTDTSDYRRGVLELRSRVMNRVKSVLLAEGYALPPDILELRLPPKMPPVPVQVALSPNGSPPAPPDSPRHATH</sequence>
<dbReference type="PANTHER" id="PTHR30221:SF1">
    <property type="entry name" value="SMALL-CONDUCTANCE MECHANOSENSITIVE CHANNEL"/>
    <property type="match status" value="1"/>
</dbReference>
<dbReference type="Proteomes" id="UP001500454">
    <property type="component" value="Unassembled WGS sequence"/>
</dbReference>
<feature type="region of interest" description="Disordered" evidence="7">
    <location>
        <begin position="286"/>
        <end position="308"/>
    </location>
</feature>
<proteinExistence type="inferred from homology"/>
<evidence type="ECO:0000256" key="5">
    <source>
        <dbReference type="ARBA" id="ARBA00022989"/>
    </source>
</evidence>
<organism evidence="11 12">
    <name type="scientific">Hymenobacter koreensis</name>
    <dbReference type="NCBI Taxonomy" id="1084523"/>
    <lineage>
        <taxon>Bacteria</taxon>
        <taxon>Pseudomonadati</taxon>
        <taxon>Bacteroidota</taxon>
        <taxon>Cytophagia</taxon>
        <taxon>Cytophagales</taxon>
        <taxon>Hymenobacteraceae</taxon>
        <taxon>Hymenobacter</taxon>
    </lineage>
</organism>
<dbReference type="InterPro" id="IPR006685">
    <property type="entry name" value="MscS_channel_2nd"/>
</dbReference>
<feature type="domain" description="Mechanosensitive ion channel MscS" evidence="9">
    <location>
        <begin position="107"/>
        <end position="174"/>
    </location>
</feature>
<dbReference type="InterPro" id="IPR010920">
    <property type="entry name" value="LSM_dom_sf"/>
</dbReference>
<name>A0ABP8IYX7_9BACT</name>
<dbReference type="InterPro" id="IPR049278">
    <property type="entry name" value="MS_channel_C"/>
</dbReference>
<dbReference type="Gene3D" id="2.30.30.60">
    <property type="match status" value="1"/>
</dbReference>
<gene>
    <name evidence="11" type="ORF">GCM10023186_20340</name>
</gene>
<feature type="domain" description="Mechanosensitive ion channel MscS C-terminal" evidence="10">
    <location>
        <begin position="182"/>
        <end position="258"/>
    </location>
</feature>
<keyword evidence="3" id="KW-1003">Cell membrane</keyword>
<dbReference type="InterPro" id="IPR023408">
    <property type="entry name" value="MscS_beta-dom_sf"/>
</dbReference>
<dbReference type="EMBL" id="BAABHA010000004">
    <property type="protein sequence ID" value="GAA4381153.1"/>
    <property type="molecule type" value="Genomic_DNA"/>
</dbReference>
<dbReference type="SUPFAM" id="SSF50182">
    <property type="entry name" value="Sm-like ribonucleoproteins"/>
    <property type="match status" value="1"/>
</dbReference>
<comment type="subcellular location">
    <subcellularLocation>
        <location evidence="1">Cell membrane</location>
        <topology evidence="1">Multi-pass membrane protein</topology>
    </subcellularLocation>
</comment>
<accession>A0ABP8IYX7</accession>
<evidence type="ECO:0000256" key="3">
    <source>
        <dbReference type="ARBA" id="ARBA00022475"/>
    </source>
</evidence>
<dbReference type="Pfam" id="PF00924">
    <property type="entry name" value="MS_channel_2nd"/>
    <property type="match status" value="1"/>
</dbReference>
<comment type="similarity">
    <text evidence="2">Belongs to the MscS (TC 1.A.23) family.</text>
</comment>